<keyword evidence="1" id="KW-0732">Signal</keyword>
<dbReference type="InterPro" id="IPR050229">
    <property type="entry name" value="GlpE_sulfurtransferase"/>
</dbReference>
<dbReference type="PROSITE" id="PS50206">
    <property type="entry name" value="RHODANESE_3"/>
    <property type="match status" value="3"/>
</dbReference>
<sequence length="397" mass="44628">MNMKFKSLFLSSFLLASMQSFSLEVENFATPTGAVLELVKKYELEQVDFNYVKKAINLGTRNSVNAVLIDVRPEIKYQKGTIPSSLNIPDTKFEEYYSVLKDIPMQKELIVYCGGYNCTKSPIVAQKLKDKGYSNVKVYSGGEPEWEKLSYLEIDTLAAKVYQEKNSALIVDARPYPKFLQETIPGAISIPDTSLAKLLGRFPINKDEKIVIFCGGYNCEKSHMIANKLVSLDYKNVMVYAGGLPSWRERGLNTTASAYIEKYDEVVIKKDSFSKNGLKHGNDVGSVDGEWFKKQIIENKVPSYIQIVDVTTPSEFKNGHIKGAINIEASKLSAKELLEKLPKNKTIVFNCTAGARSIEAWTKLNDEKIDTSEIYYFDANISCKDNNCKIDVNEPLL</sequence>
<feature type="signal peptide" evidence="1">
    <location>
        <begin position="1"/>
        <end position="22"/>
    </location>
</feature>
<feature type="domain" description="Rhodanese" evidence="2">
    <location>
        <begin position="305"/>
        <end position="389"/>
    </location>
</feature>
<organism evidence="3 4">
    <name type="scientific">Arcobacter caeni</name>
    <dbReference type="NCBI Taxonomy" id="1912877"/>
    <lineage>
        <taxon>Bacteria</taxon>
        <taxon>Pseudomonadati</taxon>
        <taxon>Campylobacterota</taxon>
        <taxon>Epsilonproteobacteria</taxon>
        <taxon>Campylobacterales</taxon>
        <taxon>Arcobacteraceae</taxon>
        <taxon>Arcobacter</taxon>
    </lineage>
</organism>
<dbReference type="InterPro" id="IPR001763">
    <property type="entry name" value="Rhodanese-like_dom"/>
</dbReference>
<feature type="domain" description="Rhodanese" evidence="2">
    <location>
        <begin position="164"/>
        <end position="256"/>
    </location>
</feature>
<feature type="chain" id="PRO_5016595985" evidence="1">
    <location>
        <begin position="23"/>
        <end position="397"/>
    </location>
</feature>
<evidence type="ECO:0000259" key="2">
    <source>
        <dbReference type="PROSITE" id="PS50206"/>
    </source>
</evidence>
<dbReference type="AlphaFoldDB" id="A0A363CWS6"/>
<dbReference type="Pfam" id="PF00581">
    <property type="entry name" value="Rhodanese"/>
    <property type="match status" value="3"/>
</dbReference>
<reference evidence="3 4" key="1">
    <citation type="submission" date="2017-02" db="EMBL/GenBank/DDBJ databases">
        <title>Arcobacter caeni sp. nov, a new Arcobacter species isolated from reclaimed water.</title>
        <authorList>
            <person name="Figueras M.J."/>
            <person name="Perez-Cataluna A."/>
            <person name="Salas-Masso N."/>
        </authorList>
    </citation>
    <scope>NUCLEOTIDE SEQUENCE [LARGE SCALE GENOMIC DNA]</scope>
    <source>
        <strain evidence="3 4">RW17-10</strain>
    </source>
</reference>
<name>A0A363CWS6_9BACT</name>
<dbReference type="Gene3D" id="3.40.250.10">
    <property type="entry name" value="Rhodanese-like domain"/>
    <property type="match status" value="3"/>
</dbReference>
<feature type="domain" description="Rhodanese" evidence="2">
    <location>
        <begin position="62"/>
        <end position="155"/>
    </location>
</feature>
<dbReference type="OrthoDB" id="9789585at2"/>
<dbReference type="Proteomes" id="UP000251135">
    <property type="component" value="Unassembled WGS sequence"/>
</dbReference>
<proteinExistence type="predicted"/>
<gene>
    <name evidence="3" type="ORF">B0174_11035</name>
</gene>
<protein>
    <submittedName>
        <fullName evidence="3">Sulfurtransferase</fullName>
    </submittedName>
</protein>
<dbReference type="EMBL" id="MUXE01000021">
    <property type="protein sequence ID" value="PUE63483.1"/>
    <property type="molecule type" value="Genomic_DNA"/>
</dbReference>
<dbReference type="SUPFAM" id="SSF52821">
    <property type="entry name" value="Rhodanese/Cell cycle control phosphatase"/>
    <property type="match status" value="3"/>
</dbReference>
<dbReference type="RefSeq" id="WP_108560864.1">
    <property type="nucleotide sequence ID" value="NZ_MUXE01000021.1"/>
</dbReference>
<evidence type="ECO:0000313" key="4">
    <source>
        <dbReference type="Proteomes" id="UP000251135"/>
    </source>
</evidence>
<evidence type="ECO:0000313" key="3">
    <source>
        <dbReference type="EMBL" id="PUE63483.1"/>
    </source>
</evidence>
<dbReference type="SMART" id="SM00450">
    <property type="entry name" value="RHOD"/>
    <property type="match status" value="3"/>
</dbReference>
<dbReference type="PANTHER" id="PTHR43031:SF1">
    <property type="entry name" value="PYRIDINE NUCLEOTIDE-DISULPHIDE OXIDOREDUCTASE"/>
    <property type="match status" value="1"/>
</dbReference>
<accession>A0A363CWS6</accession>
<dbReference type="CDD" id="cd00158">
    <property type="entry name" value="RHOD"/>
    <property type="match status" value="3"/>
</dbReference>
<dbReference type="PANTHER" id="PTHR43031">
    <property type="entry name" value="FAD-DEPENDENT OXIDOREDUCTASE"/>
    <property type="match status" value="1"/>
</dbReference>
<comment type="caution">
    <text evidence="3">The sequence shown here is derived from an EMBL/GenBank/DDBJ whole genome shotgun (WGS) entry which is preliminary data.</text>
</comment>
<dbReference type="GO" id="GO:0016740">
    <property type="term" value="F:transferase activity"/>
    <property type="evidence" value="ECO:0007669"/>
    <property type="project" value="UniProtKB-KW"/>
</dbReference>
<dbReference type="InterPro" id="IPR036873">
    <property type="entry name" value="Rhodanese-like_dom_sf"/>
</dbReference>
<evidence type="ECO:0000256" key="1">
    <source>
        <dbReference type="SAM" id="SignalP"/>
    </source>
</evidence>
<keyword evidence="4" id="KW-1185">Reference proteome</keyword>
<keyword evidence="3" id="KW-0808">Transferase</keyword>